<feature type="domain" description="DAGKc" evidence="12">
    <location>
        <begin position="1"/>
        <end position="130"/>
    </location>
</feature>
<dbReference type="Proteomes" id="UP000609064">
    <property type="component" value="Unassembled WGS sequence"/>
</dbReference>
<dbReference type="Pfam" id="PF19279">
    <property type="entry name" value="YegS_C"/>
    <property type="match status" value="1"/>
</dbReference>
<reference evidence="13" key="1">
    <citation type="journal article" date="2014" name="Int. J. Syst. Evol. Microbiol.">
        <title>Complete genome sequence of Corynebacterium casei LMG S-19264T (=DSM 44701T), isolated from a smear-ripened cheese.</title>
        <authorList>
            <consortium name="US DOE Joint Genome Institute (JGI-PGF)"/>
            <person name="Walter F."/>
            <person name="Albersmeier A."/>
            <person name="Kalinowski J."/>
            <person name="Ruckert C."/>
        </authorList>
    </citation>
    <scope>NUCLEOTIDE SEQUENCE</scope>
    <source>
        <strain evidence="13">CGMCC 1.15958</strain>
    </source>
</reference>
<dbReference type="PROSITE" id="PS50146">
    <property type="entry name" value="DAGK"/>
    <property type="match status" value="1"/>
</dbReference>
<dbReference type="InterPro" id="IPR017438">
    <property type="entry name" value="ATP-NAD_kinase_N"/>
</dbReference>
<dbReference type="InterPro" id="IPR016064">
    <property type="entry name" value="NAD/diacylglycerol_kinase_sf"/>
</dbReference>
<comment type="cofactor">
    <cofactor evidence="1">
        <name>Mg(2+)</name>
        <dbReference type="ChEBI" id="CHEBI:18420"/>
    </cofactor>
</comment>
<evidence type="ECO:0000259" key="12">
    <source>
        <dbReference type="PROSITE" id="PS50146"/>
    </source>
</evidence>
<keyword evidence="14" id="KW-1185">Reference proteome</keyword>
<reference evidence="13" key="2">
    <citation type="submission" date="2020-09" db="EMBL/GenBank/DDBJ databases">
        <authorList>
            <person name="Sun Q."/>
            <person name="Zhou Y."/>
        </authorList>
    </citation>
    <scope>NUCLEOTIDE SEQUENCE</scope>
    <source>
        <strain evidence="13">CGMCC 1.15958</strain>
    </source>
</reference>
<evidence type="ECO:0000256" key="8">
    <source>
        <dbReference type="ARBA" id="ARBA00022842"/>
    </source>
</evidence>
<dbReference type="SMART" id="SM00046">
    <property type="entry name" value="DAGKc"/>
    <property type="match status" value="1"/>
</dbReference>
<keyword evidence="6 13" id="KW-0418">Kinase</keyword>
<dbReference type="GO" id="GO:0005524">
    <property type="term" value="F:ATP binding"/>
    <property type="evidence" value="ECO:0007669"/>
    <property type="project" value="UniProtKB-KW"/>
</dbReference>
<dbReference type="RefSeq" id="WP_188767746.1">
    <property type="nucleotide sequence ID" value="NZ_BMKK01000007.1"/>
</dbReference>
<sequence length="301" mass="33041">MIKIAFIIHGKARQKQALVDEINSVFHEPAFQTHIYETQFEQHAILLSERAAGSGCKYVIACGGDGTLNEVLNGALKSKQPNLRLGLIPRGSGNDFAKTILSPKTLIGLKEAITNDRLKKIDVGLAEFVSKEGVEVSRYFTNIADVGIGGVIARQLSESKKLFGSTITYQYFIIKNMLTYKPQSLKVVGDDFIYEGKVMNFCAANAKFFGSGLGVAPDAEINDGILNAVAIGEVGLIDYLKNFPNLKNSKPLSHPAVKYYISKTLHFDSDTPQMPIDMDGEFVGYLPMKITIKPQAIDFIQ</sequence>
<evidence type="ECO:0000256" key="5">
    <source>
        <dbReference type="ARBA" id="ARBA00022741"/>
    </source>
</evidence>
<dbReference type="AlphaFoldDB" id="A0A916YYX7"/>
<accession>A0A916YYX7</accession>
<dbReference type="Gene3D" id="2.60.200.40">
    <property type="match status" value="1"/>
</dbReference>
<evidence type="ECO:0000256" key="9">
    <source>
        <dbReference type="ARBA" id="ARBA00023098"/>
    </source>
</evidence>
<dbReference type="NCBIfam" id="TIGR00147">
    <property type="entry name" value="YegS/Rv2252/BmrU family lipid kinase"/>
    <property type="match status" value="1"/>
</dbReference>
<keyword evidence="3" id="KW-0808">Transferase</keyword>
<dbReference type="GO" id="GO:0004143">
    <property type="term" value="F:ATP-dependent diacylglycerol kinase activity"/>
    <property type="evidence" value="ECO:0007669"/>
    <property type="project" value="TreeGrafter"/>
</dbReference>
<dbReference type="InterPro" id="IPR045540">
    <property type="entry name" value="YegS/DAGK_C"/>
</dbReference>
<evidence type="ECO:0000256" key="1">
    <source>
        <dbReference type="ARBA" id="ARBA00001946"/>
    </source>
</evidence>
<proteinExistence type="predicted"/>
<dbReference type="InterPro" id="IPR050187">
    <property type="entry name" value="Lipid_Phosphate_FormReg"/>
</dbReference>
<evidence type="ECO:0000256" key="6">
    <source>
        <dbReference type="ARBA" id="ARBA00022777"/>
    </source>
</evidence>
<evidence type="ECO:0000256" key="11">
    <source>
        <dbReference type="ARBA" id="ARBA00023264"/>
    </source>
</evidence>
<dbReference type="GO" id="GO:0008654">
    <property type="term" value="P:phospholipid biosynthetic process"/>
    <property type="evidence" value="ECO:0007669"/>
    <property type="project" value="UniProtKB-KW"/>
</dbReference>
<keyword evidence="9" id="KW-0443">Lipid metabolism</keyword>
<organism evidence="13 14">
    <name type="scientific">Emticicia aquatilis</name>
    <dbReference type="NCBI Taxonomy" id="1537369"/>
    <lineage>
        <taxon>Bacteria</taxon>
        <taxon>Pseudomonadati</taxon>
        <taxon>Bacteroidota</taxon>
        <taxon>Cytophagia</taxon>
        <taxon>Cytophagales</taxon>
        <taxon>Leadbetterellaceae</taxon>
        <taxon>Emticicia</taxon>
    </lineage>
</organism>
<keyword evidence="5" id="KW-0547">Nucleotide-binding</keyword>
<dbReference type="GO" id="GO:0046872">
    <property type="term" value="F:metal ion binding"/>
    <property type="evidence" value="ECO:0007669"/>
    <property type="project" value="UniProtKB-KW"/>
</dbReference>
<keyword evidence="7" id="KW-0067">ATP-binding</keyword>
<dbReference type="SUPFAM" id="SSF111331">
    <property type="entry name" value="NAD kinase/diacylglycerol kinase-like"/>
    <property type="match status" value="1"/>
</dbReference>
<dbReference type="PANTHER" id="PTHR12358:SF106">
    <property type="entry name" value="LIPID KINASE YEGS"/>
    <property type="match status" value="1"/>
</dbReference>
<dbReference type="EMBL" id="BMKK01000007">
    <property type="protein sequence ID" value="GGD67657.1"/>
    <property type="molecule type" value="Genomic_DNA"/>
</dbReference>
<evidence type="ECO:0000256" key="7">
    <source>
        <dbReference type="ARBA" id="ARBA00022840"/>
    </source>
</evidence>
<evidence type="ECO:0000256" key="4">
    <source>
        <dbReference type="ARBA" id="ARBA00022723"/>
    </source>
</evidence>
<evidence type="ECO:0000256" key="3">
    <source>
        <dbReference type="ARBA" id="ARBA00022679"/>
    </source>
</evidence>
<name>A0A916YYX7_9BACT</name>
<dbReference type="PANTHER" id="PTHR12358">
    <property type="entry name" value="SPHINGOSINE KINASE"/>
    <property type="match status" value="1"/>
</dbReference>
<keyword evidence="4" id="KW-0479">Metal-binding</keyword>
<keyword evidence="8" id="KW-0460">Magnesium</keyword>
<dbReference type="Gene3D" id="3.40.50.10330">
    <property type="entry name" value="Probable inorganic polyphosphate/atp-NAD kinase, domain 1"/>
    <property type="match status" value="1"/>
</dbReference>
<keyword evidence="2" id="KW-0444">Lipid biosynthesis</keyword>
<dbReference type="GO" id="GO:0005886">
    <property type="term" value="C:plasma membrane"/>
    <property type="evidence" value="ECO:0007669"/>
    <property type="project" value="TreeGrafter"/>
</dbReference>
<evidence type="ECO:0000313" key="14">
    <source>
        <dbReference type="Proteomes" id="UP000609064"/>
    </source>
</evidence>
<dbReference type="InterPro" id="IPR005218">
    <property type="entry name" value="Diacylglycerol/lipid_kinase"/>
</dbReference>
<dbReference type="InterPro" id="IPR001206">
    <property type="entry name" value="Diacylglycerol_kinase_cat_dom"/>
</dbReference>
<dbReference type="Pfam" id="PF00781">
    <property type="entry name" value="DAGK_cat"/>
    <property type="match status" value="1"/>
</dbReference>
<protein>
    <submittedName>
        <fullName evidence="13">Lipid kinase</fullName>
    </submittedName>
</protein>
<evidence type="ECO:0000256" key="10">
    <source>
        <dbReference type="ARBA" id="ARBA00023209"/>
    </source>
</evidence>
<evidence type="ECO:0000313" key="13">
    <source>
        <dbReference type="EMBL" id="GGD67657.1"/>
    </source>
</evidence>
<keyword evidence="11" id="KW-1208">Phospholipid metabolism</keyword>
<evidence type="ECO:0000256" key="2">
    <source>
        <dbReference type="ARBA" id="ARBA00022516"/>
    </source>
</evidence>
<gene>
    <name evidence="13" type="ORF">GCM10011514_34660</name>
</gene>
<keyword evidence="10" id="KW-0594">Phospholipid biosynthesis</keyword>
<comment type="caution">
    <text evidence="13">The sequence shown here is derived from an EMBL/GenBank/DDBJ whole genome shotgun (WGS) entry which is preliminary data.</text>
</comment>